<comment type="caution">
    <text evidence="1">The sequence shown here is derived from an EMBL/GenBank/DDBJ whole genome shotgun (WGS) entry which is preliminary data.</text>
</comment>
<organism evidence="1 2">
    <name type="scientific">Trichothecium roseum</name>
    <dbReference type="NCBI Taxonomy" id="47278"/>
    <lineage>
        <taxon>Eukaryota</taxon>
        <taxon>Fungi</taxon>
        <taxon>Dikarya</taxon>
        <taxon>Ascomycota</taxon>
        <taxon>Pezizomycotina</taxon>
        <taxon>Sordariomycetes</taxon>
        <taxon>Hypocreomycetidae</taxon>
        <taxon>Hypocreales</taxon>
        <taxon>Hypocreales incertae sedis</taxon>
        <taxon>Trichothecium</taxon>
    </lineage>
</organism>
<evidence type="ECO:0000313" key="2">
    <source>
        <dbReference type="Proteomes" id="UP001163324"/>
    </source>
</evidence>
<accession>A0ACC0UZP5</accession>
<sequence length="467" mass="53304">MVATKPPAQPLVVIIGSTGTGKSELAIELATRFRGEIINADAMQLYDGLPIITNKITTEEQKGIPHHLLGQISLEEDSWHVDSFKREATKVANEIRRRGNLPIVVGGTNYYVDTLLFEDTTLEEVQNEEGKQFPFLDEPTEVLLEELRKVDPVMAGRWHPKDRRKIQRSLEIYLTSGKPASEFYAEQRARKIAKAREAAEAHPWEKLMFWVYAERDTLTDRLDARVDKMVEGGLMDEVRELYAFKRGRETAKETVDMTRGIWQSIGYRQMEPHLEALDAGASIKELEKTKAQGLAEMKTATRRYAKYQTRWIRLQQFPRLKDEVPAAVDALYLLDSTDVSAYRDNVVLPAADITEKFLAGEARPLPQDISQLARDVLEPAKAQPGKAQPNERKCDTCNVTIMYDHAWEKHMKSKSHRAAVNRQKRLSLVPVDIPTDARDNEEKKRREKEVAQRPVSPEIVSTLFEED</sequence>
<evidence type="ECO:0000313" key="1">
    <source>
        <dbReference type="EMBL" id="KAI9898698.1"/>
    </source>
</evidence>
<gene>
    <name evidence="1" type="ORF">N3K66_007058</name>
</gene>
<keyword evidence="2" id="KW-1185">Reference proteome</keyword>
<protein>
    <submittedName>
        <fullName evidence="1">Uncharacterized protein</fullName>
    </submittedName>
</protein>
<reference evidence="1" key="1">
    <citation type="submission" date="2022-10" db="EMBL/GenBank/DDBJ databases">
        <title>Complete Genome of Trichothecium roseum strain YXFP-22015, a Plant Pathogen Isolated from Citrus.</title>
        <authorList>
            <person name="Wang Y."/>
            <person name="Zhu L."/>
        </authorList>
    </citation>
    <scope>NUCLEOTIDE SEQUENCE</scope>
    <source>
        <strain evidence="1">YXFP-22015</strain>
    </source>
</reference>
<dbReference type="Proteomes" id="UP001163324">
    <property type="component" value="Chromosome 6"/>
</dbReference>
<proteinExistence type="predicted"/>
<name>A0ACC0UZP5_9HYPO</name>
<dbReference type="EMBL" id="CM047945">
    <property type="protein sequence ID" value="KAI9898698.1"/>
    <property type="molecule type" value="Genomic_DNA"/>
</dbReference>